<dbReference type="Pfam" id="PF00063">
    <property type="entry name" value="Myosin_head"/>
    <property type="match status" value="1"/>
</dbReference>
<dbReference type="Pfam" id="PF02736">
    <property type="entry name" value="Myosin_N"/>
    <property type="match status" value="1"/>
</dbReference>
<dbReference type="Gene3D" id="1.20.5.340">
    <property type="match status" value="6"/>
</dbReference>
<dbReference type="PANTHER" id="PTHR45615">
    <property type="entry name" value="MYOSIN HEAVY CHAIN, NON-MUSCLE"/>
    <property type="match status" value="1"/>
</dbReference>
<dbReference type="GO" id="GO:0006936">
    <property type="term" value="P:muscle contraction"/>
    <property type="evidence" value="ECO:0007669"/>
    <property type="project" value="TreeGrafter"/>
</dbReference>
<dbReference type="InterPro" id="IPR014751">
    <property type="entry name" value="XRCC4-like_C"/>
</dbReference>
<dbReference type="Gene3D" id="3.40.850.10">
    <property type="entry name" value="Kinesin motor domain"/>
    <property type="match status" value="1"/>
</dbReference>
<keyword evidence="3" id="KW-0787">Thick filament</keyword>
<dbReference type="GO" id="GO:0031033">
    <property type="term" value="P:myosin filament organization"/>
    <property type="evidence" value="ECO:0007669"/>
    <property type="project" value="UniProtKB-ARBA"/>
</dbReference>
<dbReference type="GO" id="GO:0008307">
    <property type="term" value="F:structural constituent of muscle"/>
    <property type="evidence" value="ECO:0007669"/>
    <property type="project" value="UniProtKB-ARBA"/>
</dbReference>
<dbReference type="Gene3D" id="4.10.270.10">
    <property type="entry name" value="Myosin, subunit A"/>
    <property type="match status" value="1"/>
</dbReference>
<dbReference type="GO" id="GO:0040011">
    <property type="term" value="P:locomotion"/>
    <property type="evidence" value="ECO:0007669"/>
    <property type="project" value="UniProtKB-ARBA"/>
</dbReference>
<name>A0AAR5QAE1_DENPD</name>
<evidence type="ECO:0000256" key="6">
    <source>
        <dbReference type="ARBA" id="ARBA00022840"/>
    </source>
</evidence>
<dbReference type="Gene3D" id="1.20.58.530">
    <property type="match status" value="1"/>
</dbReference>
<feature type="region of interest" description="Disordered" evidence="15">
    <location>
        <begin position="1653"/>
        <end position="1674"/>
    </location>
</feature>
<comment type="function">
    <text evidence="12">Muscle contraction.</text>
</comment>
<dbReference type="CDD" id="cd14909">
    <property type="entry name" value="MYSc_Myh1_insects_crustaceans"/>
    <property type="match status" value="1"/>
</dbReference>
<keyword evidence="4" id="KW-0963">Cytoplasm</keyword>
<comment type="subunit">
    <text evidence="13">Muscle myosin is a hexameric protein that consists of 2 heavy chain subunits (MHC), 2 alkali light chain subunits (MLC) and 2 regulatory light chain subunits (MLC-2).</text>
</comment>
<dbReference type="EnsemblMetazoa" id="XM_019914611.1">
    <property type="protein sequence ID" value="XP_019770170.1"/>
    <property type="gene ID" value="LOC109544441"/>
</dbReference>
<dbReference type="FunFam" id="2.30.30.360:FF:000001">
    <property type="entry name" value="Myosin heavy chain"/>
    <property type="match status" value="1"/>
</dbReference>
<dbReference type="FunFam" id="1.20.58.530:FF:000001">
    <property type="entry name" value="Myosin heavy chain"/>
    <property type="match status" value="1"/>
</dbReference>
<dbReference type="PRINTS" id="PR00193">
    <property type="entry name" value="MYOSINHEAVY"/>
</dbReference>
<keyword evidence="11 14" id="KW-0009">Actin-binding</keyword>
<dbReference type="PANTHER" id="PTHR45615:SF27">
    <property type="entry name" value="MYOSIN HEAVY CHAIN, MUSCLE"/>
    <property type="match status" value="1"/>
</dbReference>
<dbReference type="FunFam" id="3.40.850.10:FF:000024">
    <property type="entry name" value="Myosin heavy chain, isoform J"/>
    <property type="match status" value="1"/>
</dbReference>
<evidence type="ECO:0000256" key="10">
    <source>
        <dbReference type="ARBA" id="ARBA00023179"/>
    </source>
</evidence>
<dbReference type="GO" id="GO:0051015">
    <property type="term" value="F:actin filament binding"/>
    <property type="evidence" value="ECO:0007669"/>
    <property type="project" value="InterPro"/>
</dbReference>
<dbReference type="FunFam" id="1.20.5.370:FF:000009">
    <property type="entry name" value="Myosin heavy chain, isoform G"/>
    <property type="match status" value="1"/>
</dbReference>
<dbReference type="GO" id="GO:0032982">
    <property type="term" value="C:myosin filament"/>
    <property type="evidence" value="ECO:0007669"/>
    <property type="project" value="UniProtKB-KW"/>
</dbReference>
<dbReference type="FunFam" id="1.20.5.370:FF:000005">
    <property type="entry name" value="Myosin heavy chain, isoform I"/>
    <property type="match status" value="1"/>
</dbReference>
<feature type="compositionally biased region" description="Basic and acidic residues" evidence="15">
    <location>
        <begin position="921"/>
        <end position="932"/>
    </location>
</feature>
<dbReference type="InterPro" id="IPR036961">
    <property type="entry name" value="Kinesin_motor_dom_sf"/>
</dbReference>
<keyword evidence="5 14" id="KW-0547">Nucleotide-binding</keyword>
<evidence type="ECO:0000256" key="14">
    <source>
        <dbReference type="PROSITE-ProRule" id="PRU00782"/>
    </source>
</evidence>
<reference evidence="18" key="2">
    <citation type="submission" date="2024-08" db="UniProtKB">
        <authorList>
            <consortium name="EnsemblMetazoa"/>
        </authorList>
    </citation>
    <scope>IDENTIFICATION</scope>
</reference>
<feature type="compositionally biased region" description="Basic and acidic residues" evidence="15">
    <location>
        <begin position="892"/>
        <end position="905"/>
    </location>
</feature>
<dbReference type="InterPro" id="IPR001609">
    <property type="entry name" value="Myosin_head_motor_dom-like"/>
</dbReference>
<keyword evidence="9 14" id="KW-0505">Motor protein</keyword>
<dbReference type="GO" id="GO:0045214">
    <property type="term" value="P:sarcomere organization"/>
    <property type="evidence" value="ECO:0007669"/>
    <property type="project" value="UniProtKB-ARBA"/>
</dbReference>
<keyword evidence="7" id="KW-0175">Coiled coil</keyword>
<evidence type="ECO:0000259" key="17">
    <source>
        <dbReference type="PROSITE" id="PS51844"/>
    </source>
</evidence>
<dbReference type="GO" id="GO:0016460">
    <property type="term" value="C:myosin II complex"/>
    <property type="evidence" value="ECO:0007669"/>
    <property type="project" value="TreeGrafter"/>
</dbReference>
<dbReference type="FunFam" id="1.20.5.4820:FF:000002">
    <property type="entry name" value="Myosin heavy chain 10"/>
    <property type="match status" value="1"/>
</dbReference>
<dbReference type="SMART" id="SM00015">
    <property type="entry name" value="IQ"/>
    <property type="match status" value="1"/>
</dbReference>
<dbReference type="GO" id="GO:0031672">
    <property type="term" value="C:A band"/>
    <property type="evidence" value="ECO:0007669"/>
    <property type="project" value="UniProtKB-ARBA"/>
</dbReference>
<dbReference type="FunFam" id="1.20.120.720:FF:000001">
    <property type="entry name" value="Myosin heavy chain, muscle"/>
    <property type="match status" value="1"/>
</dbReference>
<dbReference type="FunFam" id="1.10.10.820:FF:000001">
    <property type="entry name" value="Myosin heavy chain"/>
    <property type="match status" value="1"/>
</dbReference>
<dbReference type="InterPro" id="IPR004009">
    <property type="entry name" value="SH3_Myosin"/>
</dbReference>
<dbReference type="FunFam" id="1.20.5.340:FF:000038">
    <property type="entry name" value="Myosin heavy chain muscle"/>
    <property type="match status" value="1"/>
</dbReference>
<dbReference type="InterPro" id="IPR000048">
    <property type="entry name" value="IQ_motif_EF-hand-BS"/>
</dbReference>
<accession>A0AAR5QAE1</accession>
<feature type="compositionally biased region" description="Basic and acidic residues" evidence="15">
    <location>
        <begin position="1658"/>
        <end position="1674"/>
    </location>
</feature>
<dbReference type="PROSITE" id="PS51456">
    <property type="entry name" value="MYOSIN_MOTOR"/>
    <property type="match status" value="1"/>
</dbReference>
<feature type="region of interest" description="Disordered" evidence="15">
    <location>
        <begin position="1823"/>
        <end position="1842"/>
    </location>
</feature>
<evidence type="ECO:0000256" key="2">
    <source>
        <dbReference type="ARBA" id="ARBA00008314"/>
    </source>
</evidence>
<evidence type="ECO:0000259" key="16">
    <source>
        <dbReference type="PROSITE" id="PS51456"/>
    </source>
</evidence>
<dbReference type="FunFam" id="1.20.5.370:FF:000010">
    <property type="entry name" value="Myosin heavy chain, isoform G"/>
    <property type="match status" value="1"/>
</dbReference>
<sequence>MPKPAANQEDEDPTPYLFVSLEQKRIDQTKPYDAKKSCWVPDEKEGFILGEIRGTKGDLVTVGIPGGEEKNVKKDQVFQVNPPKYEKVEDMADLTYLNDAAVLYNLKQRYYAKLIYTYSGLFCVAINPYKRYPVYTNRCAKLYRGKRRNEVPPHIFAISDGAYVNMLTNHENQSMLITGESGAGKTENTKKVIAYFATVGASTKKPTEEQQKKGTLEDQVVQTNPVLEAFGNAKTVRNDNSSRFGKFIRIHFGPTGKLAGADIETYLLEKARVISQQSLERSYHIFYQIMSGAVSGLKEMCLLSNNILDYNFVSQGKTKIPSVDDNEECLLTDQAFDILGFTQEEKNDIYKITASVMHMGTMKFKQRGREEQAEADGTEDGERVAKLLGVDTTQLYTALVKPRIKVGNEFVTQGRNVNQVSYSVGAMSKAMFDRLFKFLVKKCNETLDTKQKRQHFIGVLDIAGFEIFDFNSFEQLCINFTNEKLQQFFNHHMFVLEQEEYKREGIEWAFIDFGMDLAACIELIEKPMGILSILEEESMFPKATDQTFVEKLNTNHLGKSPNYQKPKPPKPGQQAAHFTLGHYAGNVPYNITGWLEKNKDPLNDTVVDLFKKGTNKLLCEIFSDHPGQSGGAEAKGGRGKKGGGFATVSSAYKEQLNNLMSTLRATQPHFVRCIIPNELKQPGLIDSHLVMHQLTCNGVLEGIRICRKGFPNRMVYPDFKLRYKILNPSGASKEPDTKKCADIILQATGLDSELYRLGHTKVFFRAGVLGQMEELRDERLGKIVTWMQSWVRGYLSRKEFKRLQEQRLALQVCQRNLRKYLKLRTWPWYKLWQKVRPLLNVTRIEDEIAKLEEKAAKAQEAYEREAKAKKELETLYAKLLTEKTDLLSTLEGEKGSLSETQERANKLQAQKSDLEAQLQETQDRLSQEEDSRNQLTQQKKKLEQEINGFKKDIEDLELNLQKSEQDKATKDHQIRNLNDEIAHQDELINKLNKEKKVGGENNQKISEELQAAEDKVNHLNKVKAKLEQTLDELEDSLEREKKLRGDVEKSKRKVEGDLKLTQEAVADLERNKKELEQTIQRKDKEISSLTAKLEDEQSVVGKTQKQIKELQARIEELEEEVEAERQARAKAEKQRADLARELEELGERLEEAGGATSAQIELNKKREAELAKLRRDLEESNIQHEGTLANLRKKHNDAVSEMGEQIDQLNKLKAKAEKEKAQYFGELNDLRASVDHLANEKAAIEKVSKQLQQQLNDVQGKLDETNRTLNDFDAAKKKLSIENSDLLRQLEEAESQVSQLSKIKVSLTTQLEDTKRLADEESRERATLLGKFRNLEHDLDNIREQVEEEAEAKADIQRQLSKANAESQLWRQKYESEGVARSEELEEAKRKLQARLAEAEETIESLNQKVVALEKTKQRLATEVEDLQLEVDRATAIANAAEKKQKAFDKIIGEWKLKVDDLAAELDASQKECRNYSTELFRLKGAYEEGQEQLEAVRRENKNLADEVKDLLDQIGEGGRNIHEIEKARKRLEAEKDELQAALEEAEAALEQEENKVLRSQLELSQVRQEIDRRIQEKEEEFENTRKNHQRALDSMQASLEAEAKGKAEALRMKKKLEADINELEIALDHANKANAEAQKTIKRYQQQLKDTQQALEEEQRARDEAREQLGISERRANALQNELEESRTLLEQSDRARRQAEQELGDAHEQLNDLAAQNASMSAAKRKLETELQTLHSDLDELLNEAKNSEEKAKKAMVDAARLADELRAEQDHAQTQEKLRKALETQIKDLQVRLDEAEANALKGGKKAIAKLEQRVRELENELDGEQRRHADAQKNLRKSERRIKELSFQAEEDRKNHERMQDLVDKLQQKIKTYKRQIEEAEEIAALNLAKFRKAQQELEEAEERADLAEQAIAKFRAKGRAGSSARGQSPAPRQRPQLGEGGLFPPRFDLAPEGDY</sequence>
<dbReference type="GO" id="GO:0000146">
    <property type="term" value="F:microfilament motor activity"/>
    <property type="evidence" value="ECO:0007669"/>
    <property type="project" value="TreeGrafter"/>
</dbReference>
<protein>
    <recommendedName>
        <fullName evidence="20">Myosin heavy chain, muscle</fullName>
    </recommendedName>
</protein>
<keyword evidence="10" id="KW-0514">Muscle protein</keyword>
<evidence type="ECO:0000256" key="11">
    <source>
        <dbReference type="ARBA" id="ARBA00023203"/>
    </source>
</evidence>
<feature type="domain" description="Myosin N-terminal SH3-like" evidence="17">
    <location>
        <begin position="33"/>
        <end position="82"/>
    </location>
</feature>
<comment type="similarity">
    <text evidence="2 14">Belongs to the TRAFAC class myosin-kinesin ATPase superfamily. Myosin family.</text>
</comment>
<evidence type="ECO:0000256" key="13">
    <source>
        <dbReference type="ARBA" id="ARBA00038612"/>
    </source>
</evidence>
<dbReference type="Proteomes" id="UP000019118">
    <property type="component" value="Unassembled WGS sequence"/>
</dbReference>
<evidence type="ECO:0000256" key="4">
    <source>
        <dbReference type="ARBA" id="ARBA00022490"/>
    </source>
</evidence>
<evidence type="ECO:0000313" key="18">
    <source>
        <dbReference type="EnsemblMetazoa" id="XP_019770170.1"/>
    </source>
</evidence>
<feature type="binding site" evidence="14">
    <location>
        <begin position="179"/>
        <end position="186"/>
    </location>
    <ligand>
        <name>ATP</name>
        <dbReference type="ChEBI" id="CHEBI:30616"/>
    </ligand>
</feature>
<keyword evidence="19" id="KW-1185">Reference proteome</keyword>
<dbReference type="PROSITE" id="PS50096">
    <property type="entry name" value="IQ"/>
    <property type="match status" value="1"/>
</dbReference>
<dbReference type="InterPro" id="IPR027417">
    <property type="entry name" value="P-loop_NTPase"/>
</dbReference>
<keyword evidence="8 14" id="KW-0518">Myosin</keyword>
<dbReference type="GO" id="GO:0048513">
    <property type="term" value="P:animal organ development"/>
    <property type="evidence" value="ECO:0007669"/>
    <property type="project" value="UniProtKB-ARBA"/>
</dbReference>
<dbReference type="Gene3D" id="1.20.120.720">
    <property type="entry name" value="Myosin VI head, motor domain, U50 subdomain"/>
    <property type="match status" value="1"/>
</dbReference>
<feature type="domain" description="Myosin motor" evidence="16">
    <location>
        <begin position="86"/>
        <end position="777"/>
    </location>
</feature>
<evidence type="ECO:0000256" key="7">
    <source>
        <dbReference type="ARBA" id="ARBA00023054"/>
    </source>
</evidence>
<dbReference type="Gene3D" id="1.10.10.820">
    <property type="match status" value="1"/>
</dbReference>
<evidence type="ECO:0000313" key="19">
    <source>
        <dbReference type="Proteomes" id="UP000019118"/>
    </source>
</evidence>
<feature type="region of interest" description="Disordered" evidence="15">
    <location>
        <begin position="892"/>
        <end position="938"/>
    </location>
</feature>
<comment type="subcellular location">
    <subcellularLocation>
        <location evidence="1">Cytoplasm</location>
        <location evidence="1">Myofibril</location>
    </subcellularLocation>
</comment>
<evidence type="ECO:0000256" key="9">
    <source>
        <dbReference type="ARBA" id="ARBA00023175"/>
    </source>
</evidence>
<dbReference type="SUPFAM" id="SSF90257">
    <property type="entry name" value="Myosin rod fragments"/>
    <property type="match status" value="6"/>
</dbReference>
<evidence type="ECO:0000256" key="1">
    <source>
        <dbReference type="ARBA" id="ARBA00004657"/>
    </source>
</evidence>
<dbReference type="Pfam" id="PF01576">
    <property type="entry name" value="Myosin_tail_1"/>
    <property type="match status" value="1"/>
</dbReference>
<dbReference type="SMART" id="SM00242">
    <property type="entry name" value="MYSc"/>
    <property type="match status" value="1"/>
</dbReference>
<dbReference type="FunFam" id="1.20.5.340:FF:000050">
    <property type="entry name" value="Myosin heavy chain, muscle"/>
    <property type="match status" value="1"/>
</dbReference>
<dbReference type="Gene3D" id="2.30.30.360">
    <property type="entry name" value="Myosin S1 fragment, N-terminal"/>
    <property type="match status" value="1"/>
</dbReference>
<keyword evidence="6 14" id="KW-0067">ATP-binding</keyword>
<evidence type="ECO:0000256" key="15">
    <source>
        <dbReference type="SAM" id="MobiDB-lite"/>
    </source>
</evidence>
<dbReference type="GO" id="GO:0007424">
    <property type="term" value="P:open tracheal system development"/>
    <property type="evidence" value="ECO:0007669"/>
    <property type="project" value="UniProtKB-ARBA"/>
</dbReference>
<dbReference type="FunFam" id="1.20.5.340:FF:000021">
    <property type="entry name" value="Myosin heavy chain, isoform G"/>
    <property type="match status" value="1"/>
</dbReference>
<dbReference type="FunFam" id="1.20.5.340:FF:000036">
    <property type="entry name" value="Myosin heavy chain"/>
    <property type="match status" value="1"/>
</dbReference>
<dbReference type="GO" id="GO:0007298">
    <property type="term" value="P:border follicle cell migration"/>
    <property type="evidence" value="ECO:0007669"/>
    <property type="project" value="UniProtKB-ARBA"/>
</dbReference>
<dbReference type="FunFam" id="1.20.5.370:FF:000001">
    <property type="entry name" value="Myosin heavy chain"/>
    <property type="match status" value="1"/>
</dbReference>
<organism evidence="18 19">
    <name type="scientific">Dendroctonus ponderosae</name>
    <name type="common">Mountain pine beetle</name>
    <dbReference type="NCBI Taxonomy" id="77166"/>
    <lineage>
        <taxon>Eukaryota</taxon>
        <taxon>Metazoa</taxon>
        <taxon>Ecdysozoa</taxon>
        <taxon>Arthropoda</taxon>
        <taxon>Hexapoda</taxon>
        <taxon>Insecta</taxon>
        <taxon>Pterygota</taxon>
        <taxon>Neoptera</taxon>
        <taxon>Endopterygota</taxon>
        <taxon>Coleoptera</taxon>
        <taxon>Polyphaga</taxon>
        <taxon>Cucujiformia</taxon>
        <taxon>Curculionidae</taxon>
        <taxon>Scolytinae</taxon>
        <taxon>Dendroctonus</taxon>
    </lineage>
</organism>
<dbReference type="PROSITE" id="PS51844">
    <property type="entry name" value="SH3_LIKE"/>
    <property type="match status" value="1"/>
</dbReference>
<dbReference type="CTD" id="35007"/>
<evidence type="ECO:0000256" key="12">
    <source>
        <dbReference type="ARBA" id="ARBA00037488"/>
    </source>
</evidence>
<dbReference type="SUPFAM" id="SSF52540">
    <property type="entry name" value="P-loop containing nucleoside triphosphate hydrolases"/>
    <property type="match status" value="1"/>
</dbReference>
<dbReference type="Pfam" id="PF00612">
    <property type="entry name" value="IQ"/>
    <property type="match status" value="1"/>
</dbReference>
<dbReference type="FunFam" id="1.20.5.340:FF:000019">
    <property type="entry name" value="Myosin heavy chain, isoform G"/>
    <property type="match status" value="1"/>
</dbReference>
<evidence type="ECO:0000256" key="8">
    <source>
        <dbReference type="ARBA" id="ARBA00023123"/>
    </source>
</evidence>
<dbReference type="GO" id="GO:0005524">
    <property type="term" value="F:ATP binding"/>
    <property type="evidence" value="ECO:0007669"/>
    <property type="project" value="UniProtKB-UniRule"/>
</dbReference>
<dbReference type="InterPro" id="IPR008989">
    <property type="entry name" value="Myosin_S1_N"/>
</dbReference>
<proteinExistence type="inferred from homology"/>
<feature type="region of interest" description="Disordered" evidence="15">
    <location>
        <begin position="1920"/>
        <end position="1960"/>
    </location>
</feature>
<evidence type="ECO:0000256" key="3">
    <source>
        <dbReference type="ARBA" id="ARBA00022433"/>
    </source>
</evidence>
<feature type="region of interest" description="Actin-binding" evidence="14">
    <location>
        <begin position="656"/>
        <end position="678"/>
    </location>
</feature>
<dbReference type="FunFam" id="1.20.5.370:FF:000008">
    <property type="entry name" value="Myosin heavy chain"/>
    <property type="match status" value="1"/>
</dbReference>
<evidence type="ECO:0008006" key="20">
    <source>
        <dbReference type="Google" id="ProtNLM"/>
    </source>
</evidence>
<reference evidence="19" key="1">
    <citation type="journal article" date="2013" name="Genome Biol.">
        <title>Draft genome of the mountain pine beetle, Dendroctonus ponderosae Hopkins, a major forest pest.</title>
        <authorList>
            <person name="Keeling C.I."/>
            <person name="Yuen M.M."/>
            <person name="Liao N.Y."/>
            <person name="Docking T.R."/>
            <person name="Chan S.K."/>
            <person name="Taylor G.A."/>
            <person name="Palmquist D.L."/>
            <person name="Jackman S.D."/>
            <person name="Nguyen A."/>
            <person name="Li M."/>
            <person name="Henderson H."/>
            <person name="Janes J.K."/>
            <person name="Zhao Y."/>
            <person name="Pandoh P."/>
            <person name="Moore R."/>
            <person name="Sperling F.A."/>
            <person name="Huber D.P."/>
            <person name="Birol I."/>
            <person name="Jones S.J."/>
            <person name="Bohlmann J."/>
        </authorList>
    </citation>
    <scope>NUCLEOTIDE SEQUENCE</scope>
</reference>
<evidence type="ECO:0000256" key="5">
    <source>
        <dbReference type="ARBA" id="ARBA00022741"/>
    </source>
</evidence>
<dbReference type="InterPro" id="IPR002928">
    <property type="entry name" value="Myosin_tail"/>
</dbReference>
<dbReference type="GeneID" id="109544441"/>
<dbReference type="GO" id="GO:0042802">
    <property type="term" value="F:identical protein binding"/>
    <property type="evidence" value="ECO:0007669"/>
    <property type="project" value="UniProtKB-ARBA"/>
</dbReference>
<dbReference type="FunFam" id="1.20.5.340:FF:000025">
    <property type="entry name" value="Myosin heavy chain, isoform G"/>
    <property type="match status" value="1"/>
</dbReference>
<dbReference type="Gene3D" id="6.20.240.20">
    <property type="match status" value="1"/>
</dbReference>
<dbReference type="Gene3D" id="1.20.5.370">
    <property type="match status" value="4"/>
</dbReference>